<dbReference type="AlphaFoldDB" id="A0A497U7Z7"/>
<feature type="domain" description="DUF4369" evidence="1">
    <location>
        <begin position="26"/>
        <end position="124"/>
    </location>
</feature>
<evidence type="ECO:0000313" key="4">
    <source>
        <dbReference type="Proteomes" id="UP000233767"/>
    </source>
</evidence>
<dbReference type="EMBL" id="PJND01000010">
    <property type="protein sequence ID" value="PKW20205.1"/>
    <property type="molecule type" value="Genomic_DNA"/>
</dbReference>
<dbReference type="Proteomes" id="UP000275027">
    <property type="component" value="Unassembled WGS sequence"/>
</dbReference>
<protein>
    <submittedName>
        <fullName evidence="3">Uncharacterized protein DUF4369</fullName>
    </submittedName>
</protein>
<dbReference type="Pfam" id="PF14289">
    <property type="entry name" value="DUF4369"/>
    <property type="match status" value="1"/>
</dbReference>
<dbReference type="Proteomes" id="UP000233767">
    <property type="component" value="Unassembled WGS sequence"/>
</dbReference>
<gene>
    <name evidence="2" type="ORF">B0G92_2915</name>
    <name evidence="3" type="ORF">CLV50_3112</name>
</gene>
<sequence length="237" mass="27066">MRKIVFAFAALAMISCKEEKKEGNLHIKGNVEGLKQGTLYIQKIVDTALVAVDTIVIKGNSNFESHLTIDSPEMLYLFLDRGETNSIDNNLMFFAEPGNMTIDTRLDSFFAAAKITGSENQKLFEEYRKIMSRYKNTQLSLTEEKLRALQFNRDVSSDFDKKNSDNLKRKYLMAINFALNNKDHDIAPYIALADIYNANIKYLDTIDKSMSPKVAQSKYGKMLTKFVADRKQAEQKQ</sequence>
<reference evidence="2 4" key="1">
    <citation type="submission" date="2017-12" db="EMBL/GenBank/DDBJ databases">
        <title>Genomic Encyclopedia of Type Strains, Phase III (KMG-III): the genomes of soil and plant-associated and newly described type strains.</title>
        <authorList>
            <person name="Whitman W."/>
        </authorList>
    </citation>
    <scope>NUCLEOTIDE SEQUENCE [LARGE SCALE GENOMIC DNA]</scope>
    <source>
        <strain evidence="2 4">IP-10</strain>
    </source>
</reference>
<dbReference type="RefSeq" id="WP_056069073.1">
    <property type="nucleotide sequence ID" value="NZ_CALHAS010000002.1"/>
</dbReference>
<proteinExistence type="predicted"/>
<evidence type="ECO:0000313" key="3">
    <source>
        <dbReference type="EMBL" id="RLJ23836.1"/>
    </source>
</evidence>
<accession>A0A497U7Z7</accession>
<evidence type="ECO:0000259" key="1">
    <source>
        <dbReference type="Pfam" id="PF14289"/>
    </source>
</evidence>
<evidence type="ECO:0000313" key="5">
    <source>
        <dbReference type="Proteomes" id="UP000275027"/>
    </source>
</evidence>
<comment type="caution">
    <text evidence="3">The sequence shown here is derived from an EMBL/GenBank/DDBJ whole genome shotgun (WGS) entry which is preliminary data.</text>
</comment>
<dbReference type="InterPro" id="IPR025380">
    <property type="entry name" value="DUF4369"/>
</dbReference>
<dbReference type="PROSITE" id="PS51257">
    <property type="entry name" value="PROKAR_LIPOPROTEIN"/>
    <property type="match status" value="1"/>
</dbReference>
<name>A0A497U7Z7_9FLAO</name>
<keyword evidence="4" id="KW-1185">Reference proteome</keyword>
<evidence type="ECO:0000313" key="2">
    <source>
        <dbReference type="EMBL" id="PKW20205.1"/>
    </source>
</evidence>
<reference evidence="3 5" key="2">
    <citation type="submission" date="2018-10" db="EMBL/GenBank/DDBJ databases">
        <title>Genomic Encyclopedia of Archaeal and Bacterial Type Strains, Phase II (KMG-II): from individual species to whole genera.</title>
        <authorList>
            <person name="Goeker M."/>
        </authorList>
    </citation>
    <scope>NUCLEOTIDE SEQUENCE [LARGE SCALE GENOMIC DNA]</scope>
    <source>
        <strain evidence="3 5">DSM 21886</strain>
    </source>
</reference>
<organism evidence="3 5">
    <name type="scientific">Flavobacterium lindanitolerans</name>
    <dbReference type="NCBI Taxonomy" id="428988"/>
    <lineage>
        <taxon>Bacteria</taxon>
        <taxon>Pseudomonadati</taxon>
        <taxon>Bacteroidota</taxon>
        <taxon>Flavobacteriia</taxon>
        <taxon>Flavobacteriales</taxon>
        <taxon>Flavobacteriaceae</taxon>
        <taxon>Flavobacterium</taxon>
    </lineage>
</organism>
<dbReference type="EMBL" id="RCCB01000014">
    <property type="protein sequence ID" value="RLJ23836.1"/>
    <property type="molecule type" value="Genomic_DNA"/>
</dbReference>